<feature type="region of interest" description="Disordered" evidence="8">
    <location>
        <begin position="309"/>
        <end position="346"/>
    </location>
</feature>
<keyword evidence="4 7" id="KW-0863">Zinc-finger</keyword>
<dbReference type="InterPro" id="IPR051059">
    <property type="entry name" value="VerF-like"/>
</dbReference>
<evidence type="ECO:0000256" key="3">
    <source>
        <dbReference type="ARBA" id="ARBA00022737"/>
    </source>
</evidence>
<dbReference type="PANTHER" id="PTHR40626">
    <property type="entry name" value="MIP31509P"/>
    <property type="match status" value="1"/>
</dbReference>
<proteinExistence type="predicted"/>
<keyword evidence="3" id="KW-0677">Repeat</keyword>
<evidence type="ECO:0000256" key="2">
    <source>
        <dbReference type="ARBA" id="ARBA00022723"/>
    </source>
</evidence>
<evidence type="ECO:0000256" key="1">
    <source>
        <dbReference type="ARBA" id="ARBA00004123"/>
    </source>
</evidence>
<gene>
    <name evidence="10" type="ORF">MSAN_00761700</name>
</gene>
<feature type="region of interest" description="Disordered" evidence="8">
    <location>
        <begin position="140"/>
        <end position="172"/>
    </location>
</feature>
<feature type="region of interest" description="Disordered" evidence="8">
    <location>
        <begin position="578"/>
        <end position="606"/>
    </location>
</feature>
<dbReference type="InterPro" id="IPR036236">
    <property type="entry name" value="Znf_C2H2_sf"/>
</dbReference>
<feature type="compositionally biased region" description="Low complexity" evidence="8">
    <location>
        <begin position="469"/>
        <end position="482"/>
    </location>
</feature>
<feature type="domain" description="C2H2-type" evidence="9">
    <location>
        <begin position="614"/>
        <end position="644"/>
    </location>
</feature>
<organism evidence="10 11">
    <name type="scientific">Mycena sanguinolenta</name>
    <dbReference type="NCBI Taxonomy" id="230812"/>
    <lineage>
        <taxon>Eukaryota</taxon>
        <taxon>Fungi</taxon>
        <taxon>Dikarya</taxon>
        <taxon>Basidiomycota</taxon>
        <taxon>Agaricomycotina</taxon>
        <taxon>Agaricomycetes</taxon>
        <taxon>Agaricomycetidae</taxon>
        <taxon>Agaricales</taxon>
        <taxon>Marasmiineae</taxon>
        <taxon>Mycenaceae</taxon>
        <taxon>Mycena</taxon>
    </lineage>
</organism>
<dbReference type="GO" id="GO:0000785">
    <property type="term" value="C:chromatin"/>
    <property type="evidence" value="ECO:0007669"/>
    <property type="project" value="TreeGrafter"/>
</dbReference>
<dbReference type="GO" id="GO:0000978">
    <property type="term" value="F:RNA polymerase II cis-regulatory region sequence-specific DNA binding"/>
    <property type="evidence" value="ECO:0007669"/>
    <property type="project" value="InterPro"/>
</dbReference>
<evidence type="ECO:0000256" key="5">
    <source>
        <dbReference type="ARBA" id="ARBA00022833"/>
    </source>
</evidence>
<comment type="caution">
    <text evidence="10">The sequence shown here is derived from an EMBL/GenBank/DDBJ whole genome shotgun (WGS) entry which is preliminary data.</text>
</comment>
<feature type="compositionally biased region" description="Low complexity" evidence="8">
    <location>
        <begin position="25"/>
        <end position="41"/>
    </location>
</feature>
<dbReference type="InterPro" id="IPR013087">
    <property type="entry name" value="Znf_C2H2_type"/>
</dbReference>
<feature type="domain" description="C2H2-type" evidence="9">
    <location>
        <begin position="645"/>
        <end position="671"/>
    </location>
</feature>
<keyword evidence="6" id="KW-0539">Nucleus</keyword>
<evidence type="ECO:0000259" key="9">
    <source>
        <dbReference type="PROSITE" id="PS50157"/>
    </source>
</evidence>
<dbReference type="OrthoDB" id="6365676at2759"/>
<dbReference type="FunFam" id="3.30.160.60:FF:000125">
    <property type="entry name" value="Putative zinc finger protein 143"/>
    <property type="match status" value="2"/>
</dbReference>
<dbReference type="AlphaFoldDB" id="A0A8H7DDB0"/>
<feature type="region of interest" description="Disordered" evidence="8">
    <location>
        <begin position="56"/>
        <end position="77"/>
    </location>
</feature>
<evidence type="ECO:0000256" key="6">
    <source>
        <dbReference type="ARBA" id="ARBA00023242"/>
    </source>
</evidence>
<keyword evidence="5" id="KW-0862">Zinc</keyword>
<dbReference type="Pfam" id="PF00096">
    <property type="entry name" value="zf-C2H2"/>
    <property type="match status" value="2"/>
</dbReference>
<evidence type="ECO:0000256" key="4">
    <source>
        <dbReference type="ARBA" id="ARBA00022771"/>
    </source>
</evidence>
<dbReference type="PROSITE" id="PS50157">
    <property type="entry name" value="ZINC_FINGER_C2H2_2"/>
    <property type="match status" value="2"/>
</dbReference>
<feature type="region of interest" description="Disordered" evidence="8">
    <location>
        <begin position="358"/>
        <end position="482"/>
    </location>
</feature>
<evidence type="ECO:0000313" key="11">
    <source>
        <dbReference type="Proteomes" id="UP000623467"/>
    </source>
</evidence>
<keyword evidence="11" id="KW-1185">Reference proteome</keyword>
<sequence length="671" mass="70804">MHEDSPPMNYHTPPGQTTSGLGLCPRAPHSALPLSSLASSTSGGNILASTILDISASNSSNSPEDRDQAQPQSKSEQDLAHYLATSNPNPIQSQALNREQTLLHTASLSGEWSSGSAHSLGGMFDRGSGGLMAMSLSWGDMNASPHPNPSAPADASPSSSPQETTSTILKPYNPRGEYFLESSAVGDNEADIWSLTHCESAGAAGLDSVPRAYHVPTVTESHSLSPSAVPLSLPIPASLLRVNVNTPPRVPISPHMRVDSVLPSAGAGVSPIALRSQANSPFPELAYPDDAEPQSEPERYVNLADLVHTSDDAPHEGEPRATRAASKRCADDEVKGSSGNAKRLCLRDRDDMKGTVKLAASATSDSGAGSNSEGEDEVQDADNNQEQDDDEDIRSQESESDSDFDADDSGEFVLGRSTSRTTNSRPRRAKRDRRGEGEVKVSAKQRRQRGGSGGAKRPRRADAAEGKDSPSSSSTPAPAPAGLVAALKPQPPRCCPFPSPAYGAGMGMQSPYTVPFHPNNPYLPHPHPHPAFPSLSPVSSSPYASPSPFYDPHPHMRDVRKGAIAGPLPAPVPVPNLIKKSRGRHVPGAPAVRTMGNAGAGSTGNGDATQERGFVCTVEGCGKGFVRGEHLKRHVRSIHTYEKPFVCPHAGCGKAFSRRDNLAQHSRVHLA</sequence>
<reference evidence="10" key="1">
    <citation type="submission" date="2020-05" db="EMBL/GenBank/DDBJ databases">
        <title>Mycena genomes resolve the evolution of fungal bioluminescence.</title>
        <authorList>
            <person name="Tsai I.J."/>
        </authorList>
    </citation>
    <scope>NUCLEOTIDE SEQUENCE</scope>
    <source>
        <strain evidence="10">160909Yilan</strain>
    </source>
</reference>
<dbReference type="PROSITE" id="PS00028">
    <property type="entry name" value="ZINC_FINGER_C2H2_1"/>
    <property type="match status" value="2"/>
</dbReference>
<dbReference type="SUPFAM" id="SSF57667">
    <property type="entry name" value="beta-beta-alpha zinc fingers"/>
    <property type="match status" value="1"/>
</dbReference>
<feature type="compositionally biased region" description="Basic and acidic residues" evidence="8">
    <location>
        <begin position="309"/>
        <end position="321"/>
    </location>
</feature>
<protein>
    <submittedName>
        <fullName evidence="10">Zinc finger protein MSN4</fullName>
    </submittedName>
</protein>
<feature type="region of interest" description="Disordered" evidence="8">
    <location>
        <begin position="1"/>
        <end position="41"/>
    </location>
</feature>
<evidence type="ECO:0000256" key="8">
    <source>
        <dbReference type="SAM" id="MobiDB-lite"/>
    </source>
</evidence>
<dbReference type="EMBL" id="JACAZH010000004">
    <property type="protein sequence ID" value="KAF7371259.1"/>
    <property type="molecule type" value="Genomic_DNA"/>
</dbReference>
<keyword evidence="2" id="KW-0479">Metal-binding</keyword>
<feature type="compositionally biased region" description="Low complexity" evidence="8">
    <location>
        <begin position="359"/>
        <end position="372"/>
    </location>
</feature>
<evidence type="ECO:0000256" key="7">
    <source>
        <dbReference type="PROSITE-ProRule" id="PRU00042"/>
    </source>
</evidence>
<dbReference type="Gene3D" id="3.30.160.60">
    <property type="entry name" value="Classic Zinc Finger"/>
    <property type="match status" value="2"/>
</dbReference>
<feature type="compositionally biased region" description="Acidic residues" evidence="8">
    <location>
        <begin position="373"/>
        <end position="410"/>
    </location>
</feature>
<dbReference type="PANTHER" id="PTHR40626:SF11">
    <property type="entry name" value="ZINC FINGER PROTEIN YPR022C"/>
    <property type="match status" value="1"/>
</dbReference>
<name>A0A8H7DDB0_9AGAR</name>
<dbReference type="SMART" id="SM00355">
    <property type="entry name" value="ZnF_C2H2"/>
    <property type="match status" value="2"/>
</dbReference>
<dbReference type="GO" id="GO:0008270">
    <property type="term" value="F:zinc ion binding"/>
    <property type="evidence" value="ECO:0007669"/>
    <property type="project" value="UniProtKB-KW"/>
</dbReference>
<dbReference type="GO" id="GO:0005634">
    <property type="term" value="C:nucleus"/>
    <property type="evidence" value="ECO:0007669"/>
    <property type="project" value="UniProtKB-SubCell"/>
</dbReference>
<dbReference type="Proteomes" id="UP000623467">
    <property type="component" value="Unassembled WGS sequence"/>
</dbReference>
<evidence type="ECO:0000313" key="10">
    <source>
        <dbReference type="EMBL" id="KAF7371259.1"/>
    </source>
</evidence>
<comment type="subcellular location">
    <subcellularLocation>
        <location evidence="1">Nucleus</location>
    </subcellularLocation>
</comment>
<feature type="compositionally biased region" description="Low complexity" evidence="8">
    <location>
        <begin position="151"/>
        <end position="167"/>
    </location>
</feature>
<dbReference type="GO" id="GO:0000981">
    <property type="term" value="F:DNA-binding transcription factor activity, RNA polymerase II-specific"/>
    <property type="evidence" value="ECO:0007669"/>
    <property type="project" value="InterPro"/>
</dbReference>
<accession>A0A8H7DDB0</accession>